<protein>
    <recommendedName>
        <fullName evidence="4">Helix-turn-helix domain-containing protein</fullName>
    </recommendedName>
</protein>
<organism evidence="2 3">
    <name type="scientific">Lentzea miocenica</name>
    <dbReference type="NCBI Taxonomy" id="3095431"/>
    <lineage>
        <taxon>Bacteria</taxon>
        <taxon>Bacillati</taxon>
        <taxon>Actinomycetota</taxon>
        <taxon>Actinomycetes</taxon>
        <taxon>Pseudonocardiales</taxon>
        <taxon>Pseudonocardiaceae</taxon>
        <taxon>Lentzea</taxon>
    </lineage>
</organism>
<evidence type="ECO:0000256" key="1">
    <source>
        <dbReference type="SAM" id="Phobius"/>
    </source>
</evidence>
<dbReference type="RefSeq" id="WP_319966961.1">
    <property type="nucleotide sequence ID" value="NZ_JAXAVW010000013.1"/>
</dbReference>
<keyword evidence="3" id="KW-1185">Reference proteome</keyword>
<keyword evidence="1" id="KW-0812">Transmembrane</keyword>
<keyword evidence="1" id="KW-0472">Membrane</keyword>
<dbReference type="Proteomes" id="UP001285521">
    <property type="component" value="Unassembled WGS sequence"/>
</dbReference>
<reference evidence="2 3" key="1">
    <citation type="submission" date="2023-11" db="EMBL/GenBank/DDBJ databases">
        <title>Lentzea sokolovensis, sp. nov., Lentzea kristufkii, sp. nov., and Lentzea miocenensis, sp. nov., rare actinobacteria from Sokolov Coal Basin, Miocene lacustrine sediment, Czech Republic.</title>
        <authorList>
            <person name="Lara A."/>
            <person name="Kotroba L."/>
            <person name="Nouioui I."/>
            <person name="Neumann-Schaal M."/>
            <person name="Mast Y."/>
            <person name="Chronakova A."/>
        </authorList>
    </citation>
    <scope>NUCLEOTIDE SEQUENCE [LARGE SCALE GENOMIC DNA]</scope>
    <source>
        <strain evidence="2 3">BCCO 10_0856</strain>
    </source>
</reference>
<keyword evidence="1" id="KW-1133">Transmembrane helix</keyword>
<evidence type="ECO:0000313" key="3">
    <source>
        <dbReference type="Proteomes" id="UP001285521"/>
    </source>
</evidence>
<feature type="transmembrane region" description="Helical" evidence="1">
    <location>
        <begin position="147"/>
        <end position="168"/>
    </location>
</feature>
<reference evidence="2 3" key="2">
    <citation type="submission" date="2023-11" db="EMBL/GenBank/DDBJ databases">
        <authorList>
            <person name="Lara A.C."/>
            <person name="Chronakova A."/>
        </authorList>
    </citation>
    <scope>NUCLEOTIDE SEQUENCE [LARGE SCALE GENOMIC DNA]</scope>
    <source>
        <strain evidence="2 3">BCCO 10_0856</strain>
    </source>
</reference>
<dbReference type="EMBL" id="JAXAVW010000013">
    <property type="protein sequence ID" value="MDX8031907.1"/>
    <property type="molecule type" value="Genomic_DNA"/>
</dbReference>
<gene>
    <name evidence="2" type="ORF">SK803_16910</name>
</gene>
<comment type="caution">
    <text evidence="2">The sequence shown here is derived from an EMBL/GenBank/DDBJ whole genome shotgun (WGS) entry which is preliminary data.</text>
</comment>
<sequence length="169" mass="18404">MDRNSRGADAHPAAWPDPAGMRTTAEFLCGLKKVRTRSGRSFTELAEHSRELGYPLARSTLHKLCSEENRKLPATFVRVEHFLLTCGVPAGQVESWRQTYHRLSETAQALVPDAVVKGVGVMPVGEVGDYVPDFTAFDRPAGVRPSLTWLVPTFLVGTAVGGALMAWLG</sequence>
<evidence type="ECO:0008006" key="4">
    <source>
        <dbReference type="Google" id="ProtNLM"/>
    </source>
</evidence>
<proteinExistence type="predicted"/>
<accession>A0ABU4T171</accession>
<evidence type="ECO:0000313" key="2">
    <source>
        <dbReference type="EMBL" id="MDX8031907.1"/>
    </source>
</evidence>
<name>A0ABU4T171_9PSEU</name>